<dbReference type="PANTHER" id="PTHR47894">
    <property type="entry name" value="HTH-TYPE TRANSCRIPTIONAL REGULATOR GADX"/>
    <property type="match status" value="1"/>
</dbReference>
<dbReference type="SMART" id="SM00342">
    <property type="entry name" value="HTH_ARAC"/>
    <property type="match status" value="1"/>
</dbReference>
<dbReference type="GO" id="GO:0005829">
    <property type="term" value="C:cytosol"/>
    <property type="evidence" value="ECO:0007669"/>
    <property type="project" value="TreeGrafter"/>
</dbReference>
<gene>
    <name evidence="1" type="ORF">ECB94_23550</name>
</gene>
<organism evidence="1 2">
    <name type="scientific">Vibrio mediterranei</name>
    <dbReference type="NCBI Taxonomy" id="689"/>
    <lineage>
        <taxon>Bacteria</taxon>
        <taxon>Pseudomonadati</taxon>
        <taxon>Pseudomonadota</taxon>
        <taxon>Gammaproteobacteria</taxon>
        <taxon>Vibrionales</taxon>
        <taxon>Vibrionaceae</taxon>
        <taxon>Vibrio</taxon>
    </lineage>
</organism>
<dbReference type="EMBL" id="CP033578">
    <property type="protein sequence ID" value="AYV24913.1"/>
    <property type="molecule type" value="Genomic_DNA"/>
</dbReference>
<dbReference type="SUPFAM" id="SSF46689">
    <property type="entry name" value="Homeodomain-like"/>
    <property type="match status" value="1"/>
</dbReference>
<dbReference type="PROSITE" id="PS01124">
    <property type="entry name" value="HTH_ARAC_FAMILY_2"/>
    <property type="match status" value="1"/>
</dbReference>
<reference evidence="1 2" key="1">
    <citation type="submission" date="2018-11" db="EMBL/GenBank/DDBJ databases">
        <title>Complete Genome Sequence of Vbrio mediterranei 117-T6: a Potential Pathogen Bacteria Isolated from the Conchocelis of Pyropia.</title>
        <authorList>
            <person name="Liu Q."/>
        </authorList>
    </citation>
    <scope>NUCLEOTIDE SEQUENCE [LARGE SCALE GENOMIC DNA]</scope>
    <source>
        <strain evidence="1 2">117-T6</strain>
    </source>
</reference>
<evidence type="ECO:0000313" key="2">
    <source>
        <dbReference type="Proteomes" id="UP000279760"/>
    </source>
</evidence>
<dbReference type="GeneID" id="64088378"/>
<dbReference type="PANTHER" id="PTHR47894:SF4">
    <property type="entry name" value="HTH-TYPE TRANSCRIPTIONAL REGULATOR GADX"/>
    <property type="match status" value="1"/>
</dbReference>
<dbReference type="AlphaFoldDB" id="A0A3G4VJB5"/>
<dbReference type="Pfam" id="PF12625">
    <property type="entry name" value="Arabinose_bd"/>
    <property type="match status" value="1"/>
</dbReference>
<dbReference type="InterPro" id="IPR032687">
    <property type="entry name" value="AraC-type_N"/>
</dbReference>
<proteinExistence type="predicted"/>
<dbReference type="InterPro" id="IPR018060">
    <property type="entry name" value="HTH_AraC"/>
</dbReference>
<accession>A0A3G4VJB5</accession>
<dbReference type="InterPro" id="IPR009057">
    <property type="entry name" value="Homeodomain-like_sf"/>
</dbReference>
<dbReference type="Gene3D" id="1.10.10.60">
    <property type="entry name" value="Homeodomain-like"/>
    <property type="match status" value="1"/>
</dbReference>
<dbReference type="Proteomes" id="UP000279760">
    <property type="component" value="Chromosome 2"/>
</dbReference>
<evidence type="ECO:0000313" key="1">
    <source>
        <dbReference type="EMBL" id="AYV24913.1"/>
    </source>
</evidence>
<dbReference type="RefSeq" id="WP_038221595.1">
    <property type="nucleotide sequence ID" value="NZ_CP033578.1"/>
</dbReference>
<dbReference type="PRINTS" id="PR00032">
    <property type="entry name" value="HTHARAC"/>
</dbReference>
<sequence>MFENVHFVRAMGIAGLVGNLHKTYGVRPEELGIPAKALEFPMTLIPVSVLNQFYENIELITGDQDAVLNLVSQMSIDRLGSMSRWFFSGHDLASTIRRINFGITCIQSGAFLSGEVVGPIVKWTYYNSSISAAAKADDGVRVANFMCNVLKRYLGEEFVPDRVCISGTKSNRSKYEAYFGCPIEWGHNQTEVWLPNKLRLQGNKIPSLAAEKLSMSFADLDNYLNMPDSQDHMKVLYEVVNYSRHFGIPTLAKVSELLGLSEQQLQRRLQASGLNFTSVVGFVLSGEAVKQIVLGTPMEQIAESLGYTNMTSFSRMFKKYRGITPKQYLNNYLSAY</sequence>
<dbReference type="GO" id="GO:0000976">
    <property type="term" value="F:transcription cis-regulatory region binding"/>
    <property type="evidence" value="ECO:0007669"/>
    <property type="project" value="TreeGrafter"/>
</dbReference>
<protein>
    <submittedName>
        <fullName evidence="1">AraC family transcriptional regulator</fullName>
    </submittedName>
</protein>
<dbReference type="Pfam" id="PF12833">
    <property type="entry name" value="HTH_18"/>
    <property type="match status" value="1"/>
</dbReference>
<dbReference type="InterPro" id="IPR020449">
    <property type="entry name" value="Tscrpt_reg_AraC-type_HTH"/>
</dbReference>
<name>A0A3G4VJB5_9VIBR</name>
<dbReference type="GO" id="GO:0003700">
    <property type="term" value="F:DNA-binding transcription factor activity"/>
    <property type="evidence" value="ECO:0007669"/>
    <property type="project" value="InterPro"/>
</dbReference>